<dbReference type="RefSeq" id="WP_203243666.1">
    <property type="nucleotide sequence ID" value="NZ_JAFBRH010000014.1"/>
</dbReference>
<name>A0AAE3B8E2_9RHOB</name>
<evidence type="ECO:0000313" key="2">
    <source>
        <dbReference type="Proteomes" id="UP000732193"/>
    </source>
</evidence>
<comment type="caution">
    <text evidence="1">The sequence shown here is derived from an EMBL/GenBank/DDBJ whole genome shotgun (WGS) entry which is preliminary data.</text>
</comment>
<dbReference type="Proteomes" id="UP000732193">
    <property type="component" value="Unassembled WGS sequence"/>
</dbReference>
<sequence>MANNTKPTPEEIMEMLTISLASKPLPQDKLGEIAQALSESYFPVVGIDICTVGIKINRRWEGSVKDIDLSTFVDDRFGAIRSIEIFPEGILVPNGANIRSTHAL</sequence>
<gene>
    <name evidence="1" type="ORF">JQV55_20510</name>
</gene>
<dbReference type="AlphaFoldDB" id="A0AAE3B8E2"/>
<accession>A0AAE3B8E2</accession>
<proteinExistence type="predicted"/>
<reference evidence="1 2" key="1">
    <citation type="submission" date="2021-01" db="EMBL/GenBank/DDBJ databases">
        <title>Diatom-associated Roseobacters Show Island Model of Population Structure.</title>
        <authorList>
            <person name="Qu L."/>
            <person name="Feng X."/>
            <person name="Chen Y."/>
            <person name="Li L."/>
            <person name="Wang X."/>
            <person name="Hu Z."/>
            <person name="Wang H."/>
            <person name="Luo H."/>
        </authorList>
    </citation>
    <scope>NUCLEOTIDE SEQUENCE [LARGE SCALE GENOMIC DNA]</scope>
    <source>
        <strain evidence="1 2">TR60-84</strain>
    </source>
</reference>
<keyword evidence="2" id="KW-1185">Reference proteome</keyword>
<dbReference type="EMBL" id="JAFBRM010000014">
    <property type="protein sequence ID" value="MBM1715964.1"/>
    <property type="molecule type" value="Genomic_DNA"/>
</dbReference>
<organism evidence="1 2">
    <name type="scientific">Sulfitobacter geojensis</name>
    <dbReference type="NCBI Taxonomy" id="1342299"/>
    <lineage>
        <taxon>Bacteria</taxon>
        <taxon>Pseudomonadati</taxon>
        <taxon>Pseudomonadota</taxon>
        <taxon>Alphaproteobacteria</taxon>
        <taxon>Rhodobacterales</taxon>
        <taxon>Roseobacteraceae</taxon>
        <taxon>Sulfitobacter</taxon>
    </lineage>
</organism>
<evidence type="ECO:0000313" key="1">
    <source>
        <dbReference type="EMBL" id="MBM1715964.1"/>
    </source>
</evidence>
<protein>
    <submittedName>
        <fullName evidence="1">Uncharacterized protein</fullName>
    </submittedName>
</protein>